<dbReference type="Gene3D" id="3.90.70.80">
    <property type="match status" value="1"/>
</dbReference>
<dbReference type="PANTHER" id="PTHR12419:SF10">
    <property type="entry name" value="DEUBIQUITINASE OTUD6B"/>
    <property type="match status" value="1"/>
</dbReference>
<comment type="caution">
    <text evidence="3">The sequence shown here is derived from an EMBL/GenBank/DDBJ whole genome shotgun (WGS) entry which is preliminary data.</text>
</comment>
<dbReference type="PROSITE" id="PS50802">
    <property type="entry name" value="OTU"/>
    <property type="match status" value="1"/>
</dbReference>
<feature type="domain" description="OTU" evidence="2">
    <location>
        <begin position="146"/>
        <end position="322"/>
    </location>
</feature>
<dbReference type="SUPFAM" id="SSF54001">
    <property type="entry name" value="Cysteine proteinases"/>
    <property type="match status" value="1"/>
</dbReference>
<organism evidence="3 4">
    <name type="scientific">Plasmodium gonderi</name>
    <dbReference type="NCBI Taxonomy" id="77519"/>
    <lineage>
        <taxon>Eukaryota</taxon>
        <taxon>Sar</taxon>
        <taxon>Alveolata</taxon>
        <taxon>Apicomplexa</taxon>
        <taxon>Aconoidasida</taxon>
        <taxon>Haemosporida</taxon>
        <taxon>Plasmodiidae</taxon>
        <taxon>Plasmodium</taxon>
        <taxon>Plasmodium (Plasmodium)</taxon>
    </lineage>
</organism>
<dbReference type="GeneID" id="39747897"/>
<gene>
    <name evidence="3" type="ORF">PGO_093790</name>
</gene>
<dbReference type="OrthoDB" id="415023at2759"/>
<dbReference type="AlphaFoldDB" id="A0A1Y1JF66"/>
<dbReference type="Pfam" id="PF02338">
    <property type="entry name" value="OTU"/>
    <property type="match status" value="1"/>
</dbReference>
<evidence type="ECO:0000256" key="1">
    <source>
        <dbReference type="SAM" id="MobiDB-lite"/>
    </source>
</evidence>
<dbReference type="GO" id="GO:0016579">
    <property type="term" value="P:protein deubiquitination"/>
    <property type="evidence" value="ECO:0007669"/>
    <property type="project" value="TreeGrafter"/>
</dbReference>
<protein>
    <recommendedName>
        <fullName evidence="2">OTU domain-containing protein</fullName>
    </recommendedName>
</protein>
<keyword evidence="4" id="KW-1185">Reference proteome</keyword>
<dbReference type="GO" id="GO:0004843">
    <property type="term" value="F:cysteine-type deubiquitinase activity"/>
    <property type="evidence" value="ECO:0007669"/>
    <property type="project" value="TreeGrafter"/>
</dbReference>
<dbReference type="PANTHER" id="PTHR12419">
    <property type="entry name" value="OTU DOMAIN CONTAINING PROTEIN"/>
    <property type="match status" value="1"/>
</dbReference>
<feature type="region of interest" description="Disordered" evidence="1">
    <location>
        <begin position="58"/>
        <end position="79"/>
    </location>
</feature>
<evidence type="ECO:0000313" key="3">
    <source>
        <dbReference type="EMBL" id="GAW81179.1"/>
    </source>
</evidence>
<dbReference type="CDD" id="cd22748">
    <property type="entry name" value="OTU_OTUD6-like"/>
    <property type="match status" value="1"/>
</dbReference>
<reference evidence="4" key="1">
    <citation type="submission" date="2017-04" db="EMBL/GenBank/DDBJ databases">
        <title>Plasmodium gonderi genome.</title>
        <authorList>
            <person name="Arisue N."/>
            <person name="Honma H."/>
            <person name="Kawai S."/>
            <person name="Tougan T."/>
            <person name="Tanabe K."/>
            <person name="Horii T."/>
        </authorList>
    </citation>
    <scope>NUCLEOTIDE SEQUENCE [LARGE SCALE GENOMIC DNA]</scope>
    <source>
        <strain evidence="4">ATCC 30045</strain>
    </source>
</reference>
<dbReference type="Proteomes" id="UP000195521">
    <property type="component" value="Unassembled WGS sequence"/>
</dbReference>
<dbReference type="InterPro" id="IPR038765">
    <property type="entry name" value="Papain-like_cys_pep_sf"/>
</dbReference>
<dbReference type="EMBL" id="BDQF01000010">
    <property type="protein sequence ID" value="GAW81179.1"/>
    <property type="molecule type" value="Genomic_DNA"/>
</dbReference>
<evidence type="ECO:0000259" key="2">
    <source>
        <dbReference type="PROSITE" id="PS50802"/>
    </source>
</evidence>
<accession>A0A1Y1JF66</accession>
<proteinExistence type="predicted"/>
<dbReference type="InterPro" id="IPR050704">
    <property type="entry name" value="Peptidase_C85-like"/>
</dbReference>
<sequence>MDKEGEIRISYHDYKRRLKKITEEIKKEKKKKKSINKKSDNLIKLEDELNKLNAMYNVRNENEANGTNREEEQDDSNKETNKFEEFTDDMITNNLYSYNEVSKKALRNIKRMQRKEMEDERNEKSRNKVGEIEYNELSELLKKVNKTIHPIAPDGNCLYESIIHQLRQRITNYKFYKTDFLNLIHEENYSLDNINLRDYINNTKFDFSIFSDFNPRDLTSDILRFLTALYILQNEHQFVHFICANDEDVVNMYFNYCEAITKGVYGSEIEIKALSNILKKKITVYDVNMDISYGEDYEKELFICFHHKLYALGKHYNSVVDI</sequence>
<dbReference type="RefSeq" id="XP_028543768.1">
    <property type="nucleotide sequence ID" value="XM_028687967.1"/>
</dbReference>
<dbReference type="InterPro" id="IPR003323">
    <property type="entry name" value="OTU_dom"/>
</dbReference>
<name>A0A1Y1JF66_PLAGO</name>
<dbReference type="OMA" id="ELFICFH"/>
<evidence type="ECO:0000313" key="4">
    <source>
        <dbReference type="Proteomes" id="UP000195521"/>
    </source>
</evidence>